<feature type="transmembrane region" description="Helical" evidence="1">
    <location>
        <begin position="20"/>
        <end position="43"/>
    </location>
</feature>
<accession>A0A2S6IB47</accession>
<proteinExistence type="predicted"/>
<dbReference type="InterPro" id="IPR025565">
    <property type="entry name" value="DUF4328"/>
</dbReference>
<comment type="caution">
    <text evidence="3">The sequence shown here is derived from an EMBL/GenBank/DDBJ whole genome shotgun (WGS) entry which is preliminary data.</text>
</comment>
<dbReference type="Pfam" id="PF14219">
    <property type="entry name" value="DUF4328"/>
    <property type="match status" value="1"/>
</dbReference>
<feature type="transmembrane region" description="Helical" evidence="1">
    <location>
        <begin position="152"/>
        <end position="170"/>
    </location>
</feature>
<gene>
    <name evidence="3" type="ORF">CLV84_1708</name>
</gene>
<feature type="domain" description="DUF4328" evidence="2">
    <location>
        <begin position="53"/>
        <end position="211"/>
    </location>
</feature>
<protein>
    <submittedName>
        <fullName evidence="3">Uncharacterized protein DUF4328</fullName>
    </submittedName>
</protein>
<evidence type="ECO:0000256" key="1">
    <source>
        <dbReference type="SAM" id="Phobius"/>
    </source>
</evidence>
<keyword evidence="1" id="KW-0472">Membrane</keyword>
<reference evidence="3 4" key="1">
    <citation type="submission" date="2018-02" db="EMBL/GenBank/DDBJ databases">
        <title>Genomic Encyclopedia of Archaeal and Bacterial Type Strains, Phase II (KMG-II): from individual species to whole genera.</title>
        <authorList>
            <person name="Goeker M."/>
        </authorList>
    </citation>
    <scope>NUCLEOTIDE SEQUENCE [LARGE SCALE GENOMIC DNA]</scope>
    <source>
        <strain evidence="3 4">DSM 29526</strain>
    </source>
</reference>
<dbReference type="RefSeq" id="WP_170067624.1">
    <property type="nucleotide sequence ID" value="NZ_PTJC01000005.1"/>
</dbReference>
<keyword evidence="4" id="KW-1185">Reference proteome</keyword>
<dbReference type="Proteomes" id="UP000237662">
    <property type="component" value="Unassembled WGS sequence"/>
</dbReference>
<name>A0A2S6IB47_9BACT</name>
<feature type="transmembrane region" description="Helical" evidence="1">
    <location>
        <begin position="190"/>
        <end position="207"/>
    </location>
</feature>
<dbReference type="EMBL" id="PTJC01000005">
    <property type="protein sequence ID" value="PPK88737.1"/>
    <property type="molecule type" value="Genomic_DNA"/>
</dbReference>
<keyword evidence="1" id="KW-1133">Transmembrane helix</keyword>
<sequence length="237" mass="26990">MPGPTLRLRPNAERANQAIYALYFLVAVQAGLVLSSLSELYLLHRIAADDIPDPTLINLADTIFQGLIAAYLLGLVIAATTFIRWFRRAYYNLHELPVRVDHGEGWAAGAWFVPFLNLVRPYQIMQELYVKSDHLLRGHPLAEGLLGKRDTIGIWWGMWVIFSILSRVVARMSDNLDTIEAMQTSFQLDVVLYTWGLPTAYLAILVVKRYSAIEWVLRTVFTPEETLIVESFGPRER</sequence>
<organism evidence="3 4">
    <name type="scientific">Neolewinella xylanilytica</name>
    <dbReference type="NCBI Taxonomy" id="1514080"/>
    <lineage>
        <taxon>Bacteria</taxon>
        <taxon>Pseudomonadati</taxon>
        <taxon>Bacteroidota</taxon>
        <taxon>Saprospiria</taxon>
        <taxon>Saprospirales</taxon>
        <taxon>Lewinellaceae</taxon>
        <taxon>Neolewinella</taxon>
    </lineage>
</organism>
<keyword evidence="1" id="KW-0812">Transmembrane</keyword>
<feature type="transmembrane region" description="Helical" evidence="1">
    <location>
        <begin position="63"/>
        <end position="86"/>
    </location>
</feature>
<evidence type="ECO:0000259" key="2">
    <source>
        <dbReference type="Pfam" id="PF14219"/>
    </source>
</evidence>
<evidence type="ECO:0000313" key="3">
    <source>
        <dbReference type="EMBL" id="PPK88737.1"/>
    </source>
</evidence>
<dbReference type="AlphaFoldDB" id="A0A2S6IB47"/>
<evidence type="ECO:0000313" key="4">
    <source>
        <dbReference type="Proteomes" id="UP000237662"/>
    </source>
</evidence>